<sequence>MQIKGEMKKCRLVKPHLAHLNPSPISPKIHQLHPQRTASPLHPNRNLDRFRLRHPQTIVYHHPILCFPAKPEGDERGTRVVAASSGELLISSADSIANSSSGHGGAGGAVVAGVPRCRRW</sequence>
<accession>A0AAU9N4J8</accession>
<feature type="region of interest" description="Disordered" evidence="1">
    <location>
        <begin position="22"/>
        <end position="46"/>
    </location>
</feature>
<evidence type="ECO:0000256" key="1">
    <source>
        <dbReference type="SAM" id="MobiDB-lite"/>
    </source>
</evidence>
<organism evidence="2 3">
    <name type="scientific">Lactuca virosa</name>
    <dbReference type="NCBI Taxonomy" id="75947"/>
    <lineage>
        <taxon>Eukaryota</taxon>
        <taxon>Viridiplantae</taxon>
        <taxon>Streptophyta</taxon>
        <taxon>Embryophyta</taxon>
        <taxon>Tracheophyta</taxon>
        <taxon>Spermatophyta</taxon>
        <taxon>Magnoliopsida</taxon>
        <taxon>eudicotyledons</taxon>
        <taxon>Gunneridae</taxon>
        <taxon>Pentapetalae</taxon>
        <taxon>asterids</taxon>
        <taxon>campanulids</taxon>
        <taxon>Asterales</taxon>
        <taxon>Asteraceae</taxon>
        <taxon>Cichorioideae</taxon>
        <taxon>Cichorieae</taxon>
        <taxon>Lactucinae</taxon>
        <taxon>Lactuca</taxon>
    </lineage>
</organism>
<dbReference type="AlphaFoldDB" id="A0AAU9N4J8"/>
<reference evidence="2 3" key="1">
    <citation type="submission" date="2022-01" db="EMBL/GenBank/DDBJ databases">
        <authorList>
            <person name="Xiong W."/>
            <person name="Schranz E."/>
        </authorList>
    </citation>
    <scope>NUCLEOTIDE SEQUENCE [LARGE SCALE GENOMIC DNA]</scope>
</reference>
<evidence type="ECO:0000313" key="3">
    <source>
        <dbReference type="Proteomes" id="UP001157418"/>
    </source>
</evidence>
<comment type="caution">
    <text evidence="2">The sequence shown here is derived from an EMBL/GenBank/DDBJ whole genome shotgun (WGS) entry which is preliminary data.</text>
</comment>
<keyword evidence="3" id="KW-1185">Reference proteome</keyword>
<gene>
    <name evidence="2" type="ORF">LVIROSA_LOCUS20653</name>
</gene>
<evidence type="ECO:0000313" key="2">
    <source>
        <dbReference type="EMBL" id="CAH1434110.1"/>
    </source>
</evidence>
<name>A0AAU9N4J8_9ASTR</name>
<dbReference type="EMBL" id="CAKMRJ010003334">
    <property type="protein sequence ID" value="CAH1434110.1"/>
    <property type="molecule type" value="Genomic_DNA"/>
</dbReference>
<dbReference type="Proteomes" id="UP001157418">
    <property type="component" value="Unassembled WGS sequence"/>
</dbReference>
<protein>
    <submittedName>
        <fullName evidence="2">Uncharacterized protein</fullName>
    </submittedName>
</protein>
<proteinExistence type="predicted"/>